<organism evidence="3 4">
    <name type="scientific">Vibrio hippocampi</name>
    <dbReference type="NCBI Taxonomy" id="654686"/>
    <lineage>
        <taxon>Bacteria</taxon>
        <taxon>Pseudomonadati</taxon>
        <taxon>Pseudomonadota</taxon>
        <taxon>Gammaproteobacteria</taxon>
        <taxon>Vibrionales</taxon>
        <taxon>Vibrionaceae</taxon>
        <taxon>Vibrio</taxon>
    </lineage>
</organism>
<keyword evidence="4" id="KW-1185">Reference proteome</keyword>
<evidence type="ECO:0000313" key="4">
    <source>
        <dbReference type="Proteomes" id="UP000838160"/>
    </source>
</evidence>
<sequence length="504" mass="54612">MKLRKLRKFSPVLLSLILAGCAVGPKYQAPQDAVGNDFLYSDVQGVAHSEKAVQSEWWLAFDDAMLNQLVEQAQKQNITLKIAAERIKTAQSYQKAIESFKVPTIGLSAGATSYQISENDPLAGPLVTPEGLGPQLGSLTGGDALIDNQYEFATVSANITWEADVFNRLGYQAESAQIRAEQAEILKQGMTTLITADVIHNYLQLRGAEQRKRIALETIESQQKTLKLVQSVVKSGYGSEVDLAQAKAALSMTRSVLPQLDIAQSVHKQRLAILLGETSSDMNQILTKGGELPDFSGVVPIGMPSEVLKNRPDIQIAEREMAAINADVGAAVANKYPKFYLTGAPGLLAGDFSDLFSSDSAAWVASIGVNWTIFDGGRSDALVEIQESRFQTAALSYEQSVNTAITEVETLLYAYGSSQELQSLTAETRVQADNTLSKANSLYKAGLVDYMTVLDAQRQQNLVKDREIAASLQTSQVIVGLHKALGGNWEVTQNTDTLEATETN</sequence>
<keyword evidence="2" id="KW-0449">Lipoprotein</keyword>
<evidence type="ECO:0000256" key="2">
    <source>
        <dbReference type="RuleBase" id="RU362097"/>
    </source>
</evidence>
<keyword evidence="2" id="KW-0732">Signal</keyword>
<keyword evidence="2" id="KW-1134">Transmembrane beta strand</keyword>
<dbReference type="Proteomes" id="UP000838160">
    <property type="component" value="Unassembled WGS sequence"/>
</dbReference>
<name>A0ABN8DLX1_9VIBR</name>
<proteinExistence type="inferred from homology"/>
<dbReference type="Gene3D" id="2.20.200.10">
    <property type="entry name" value="Outer membrane efflux proteins (OEP)"/>
    <property type="match status" value="1"/>
</dbReference>
<dbReference type="RefSeq" id="WP_237486350.1">
    <property type="nucleotide sequence ID" value="NZ_CAKLCM010000003.1"/>
</dbReference>
<dbReference type="InterPro" id="IPR003423">
    <property type="entry name" value="OMP_efflux"/>
</dbReference>
<dbReference type="PANTHER" id="PTHR30203">
    <property type="entry name" value="OUTER MEMBRANE CATION EFFLUX PROTEIN"/>
    <property type="match status" value="1"/>
</dbReference>
<comment type="caution">
    <text evidence="3">The sequence shown here is derived from an EMBL/GenBank/DDBJ whole genome shotgun (WGS) entry which is preliminary data.</text>
</comment>
<dbReference type="PROSITE" id="PS51257">
    <property type="entry name" value="PROKAR_LIPOPROTEIN"/>
    <property type="match status" value="1"/>
</dbReference>
<dbReference type="Pfam" id="PF02321">
    <property type="entry name" value="OEP"/>
    <property type="match status" value="2"/>
</dbReference>
<comment type="subcellular location">
    <subcellularLocation>
        <location evidence="2">Cell outer membrane</location>
        <topology evidence="2">Lipid-anchor</topology>
    </subcellularLocation>
</comment>
<reference evidence="3" key="1">
    <citation type="submission" date="2021-12" db="EMBL/GenBank/DDBJ databases">
        <authorList>
            <person name="Rodrigo-Torres L."/>
            <person name="Arahal R. D."/>
            <person name="Lucena T."/>
        </authorList>
    </citation>
    <scope>NUCLEOTIDE SEQUENCE</scope>
    <source>
        <strain evidence="3">CECT 8226</strain>
    </source>
</reference>
<keyword evidence="2" id="KW-0564">Palmitate</keyword>
<feature type="signal peptide" evidence="2">
    <location>
        <begin position="1"/>
        <end position="24"/>
    </location>
</feature>
<accession>A0ABN8DLX1</accession>
<protein>
    <submittedName>
        <fullName evidence="3">Toluene efflux pump outer membrane protein TtgI</fullName>
    </submittedName>
</protein>
<keyword evidence="2" id="KW-0472">Membrane</keyword>
<dbReference type="NCBIfam" id="TIGR01845">
    <property type="entry name" value="outer_NodT"/>
    <property type="match status" value="1"/>
</dbReference>
<comment type="similarity">
    <text evidence="1 2">Belongs to the outer membrane factor (OMF) (TC 1.B.17) family.</text>
</comment>
<dbReference type="Gene3D" id="1.20.1600.10">
    <property type="entry name" value="Outer membrane efflux proteins (OEP)"/>
    <property type="match status" value="1"/>
</dbReference>
<gene>
    <name evidence="3" type="primary">ttgI</name>
    <name evidence="3" type="ORF">VHP8226_03544</name>
</gene>
<evidence type="ECO:0000313" key="3">
    <source>
        <dbReference type="EMBL" id="CAH0529788.1"/>
    </source>
</evidence>
<dbReference type="InterPro" id="IPR010131">
    <property type="entry name" value="MdtP/NodT-like"/>
</dbReference>
<dbReference type="EMBL" id="CAKLCM010000003">
    <property type="protein sequence ID" value="CAH0529788.1"/>
    <property type="molecule type" value="Genomic_DNA"/>
</dbReference>
<feature type="chain" id="PRO_5045012799" evidence="2">
    <location>
        <begin position="25"/>
        <end position="504"/>
    </location>
</feature>
<dbReference type="PANTHER" id="PTHR30203:SF25">
    <property type="entry name" value="OUTER MEMBRANE PROTEIN-RELATED"/>
    <property type="match status" value="1"/>
</dbReference>
<keyword evidence="2" id="KW-0812">Transmembrane</keyword>
<evidence type="ECO:0000256" key="1">
    <source>
        <dbReference type="ARBA" id="ARBA00007613"/>
    </source>
</evidence>
<dbReference type="SUPFAM" id="SSF56954">
    <property type="entry name" value="Outer membrane efflux proteins (OEP)"/>
    <property type="match status" value="1"/>
</dbReference>